<feature type="domain" description="DNA mismatch repair protein S5" evidence="6">
    <location>
        <begin position="229"/>
        <end position="349"/>
    </location>
</feature>
<feature type="domain" description="MutL C-terminal dimerisation" evidence="5">
    <location>
        <begin position="803"/>
        <end position="960"/>
    </location>
</feature>
<keyword evidence="8" id="KW-1185">Reference proteome</keyword>
<dbReference type="InterPro" id="IPR020568">
    <property type="entry name" value="Ribosomal_Su5_D2-typ_SF"/>
</dbReference>
<dbReference type="InterPro" id="IPR002099">
    <property type="entry name" value="MutL/Mlh/PMS"/>
</dbReference>
<comment type="subunit">
    <text evidence="2">Homodimer.</text>
</comment>
<evidence type="ECO:0000256" key="4">
    <source>
        <dbReference type="SAM" id="MobiDB-lite"/>
    </source>
</evidence>
<dbReference type="Gene3D" id="3.30.565.10">
    <property type="entry name" value="Histidine kinase-like ATPase, C-terminal domain"/>
    <property type="match status" value="1"/>
</dbReference>
<dbReference type="EMBL" id="OZ075113">
    <property type="protein sequence ID" value="CAL5021160.1"/>
    <property type="molecule type" value="Genomic_DNA"/>
</dbReference>
<name>A0ABC9CKF8_9POAL</name>
<proteinExistence type="inferred from homology"/>
<dbReference type="Pfam" id="PF13589">
    <property type="entry name" value="HATPase_c_3"/>
    <property type="match status" value="1"/>
</dbReference>
<evidence type="ECO:0000256" key="2">
    <source>
        <dbReference type="ARBA" id="ARBA00011738"/>
    </source>
</evidence>
<evidence type="ECO:0000313" key="8">
    <source>
        <dbReference type="Proteomes" id="UP001497457"/>
    </source>
</evidence>
<dbReference type="SUPFAM" id="SSF55874">
    <property type="entry name" value="ATPase domain of HSP90 chaperone/DNA topoisomerase II/histidine kinase"/>
    <property type="match status" value="1"/>
</dbReference>
<protein>
    <recommendedName>
        <fullName evidence="9">DNA mismatch repair protein PMS1</fullName>
    </recommendedName>
</protein>
<dbReference type="FunFam" id="3.30.565.10:FF:000014">
    <property type="entry name" value="Mismatch repair endonuclease pms1, putative"/>
    <property type="match status" value="1"/>
</dbReference>
<dbReference type="InterPro" id="IPR013507">
    <property type="entry name" value="DNA_mismatch_S5_2-like"/>
</dbReference>
<feature type="compositionally biased region" description="Polar residues" evidence="4">
    <location>
        <begin position="439"/>
        <end position="450"/>
    </location>
</feature>
<dbReference type="SUPFAM" id="SSF118116">
    <property type="entry name" value="DNA mismatch repair protein MutL"/>
    <property type="match status" value="1"/>
</dbReference>
<dbReference type="Gene3D" id="3.30.230.10">
    <property type="match status" value="1"/>
</dbReference>
<evidence type="ECO:0008006" key="9">
    <source>
        <dbReference type="Google" id="ProtNLM"/>
    </source>
</evidence>
<feature type="compositionally biased region" description="Acidic residues" evidence="4">
    <location>
        <begin position="382"/>
        <end position="404"/>
    </location>
</feature>
<dbReference type="InterPro" id="IPR014790">
    <property type="entry name" value="MutL_C"/>
</dbReference>
<dbReference type="FunFam" id="3.30.1370.100:FF:000001">
    <property type="entry name" value="Mismatch repair endonuclease pms1, putative"/>
    <property type="match status" value="1"/>
</dbReference>
<organism evidence="7 8">
    <name type="scientific">Urochloa decumbens</name>
    <dbReference type="NCBI Taxonomy" id="240449"/>
    <lineage>
        <taxon>Eukaryota</taxon>
        <taxon>Viridiplantae</taxon>
        <taxon>Streptophyta</taxon>
        <taxon>Embryophyta</taxon>
        <taxon>Tracheophyta</taxon>
        <taxon>Spermatophyta</taxon>
        <taxon>Magnoliopsida</taxon>
        <taxon>Liliopsida</taxon>
        <taxon>Poales</taxon>
        <taxon>Poaceae</taxon>
        <taxon>PACMAD clade</taxon>
        <taxon>Panicoideae</taxon>
        <taxon>Panicodae</taxon>
        <taxon>Paniceae</taxon>
        <taxon>Melinidinae</taxon>
        <taxon>Urochloa</taxon>
    </lineage>
</organism>
<dbReference type="SMART" id="SM00853">
    <property type="entry name" value="MutL_C"/>
    <property type="match status" value="1"/>
</dbReference>
<dbReference type="InterPro" id="IPR042120">
    <property type="entry name" value="MutL_C_dimsub"/>
</dbReference>
<gene>
    <name evidence="7" type="ORF">URODEC1_LOCUS75807</name>
</gene>
<keyword evidence="3" id="KW-0227">DNA damage</keyword>
<evidence type="ECO:0000259" key="6">
    <source>
        <dbReference type="SMART" id="SM01340"/>
    </source>
</evidence>
<feature type="compositionally biased region" description="Basic and acidic residues" evidence="4">
    <location>
        <begin position="452"/>
        <end position="461"/>
    </location>
</feature>
<dbReference type="Gene3D" id="3.30.1370.100">
    <property type="entry name" value="MutL, C-terminal domain, regulatory subdomain"/>
    <property type="match status" value="1"/>
</dbReference>
<evidence type="ECO:0000259" key="5">
    <source>
        <dbReference type="SMART" id="SM00853"/>
    </source>
</evidence>
<feature type="compositionally biased region" description="Low complexity" evidence="4">
    <location>
        <begin position="606"/>
        <end position="618"/>
    </location>
</feature>
<dbReference type="PANTHER" id="PTHR10073">
    <property type="entry name" value="DNA MISMATCH REPAIR PROTEIN MLH, PMS, MUTL"/>
    <property type="match status" value="1"/>
</dbReference>
<dbReference type="InterPro" id="IPR037198">
    <property type="entry name" value="MutL_C_sf"/>
</dbReference>
<evidence type="ECO:0000313" key="7">
    <source>
        <dbReference type="EMBL" id="CAL5021160.1"/>
    </source>
</evidence>
<dbReference type="InterPro" id="IPR014721">
    <property type="entry name" value="Ribsml_uS5_D2-typ_fold_subgr"/>
</dbReference>
<accession>A0ABC9CKF8</accession>
<feature type="region of interest" description="Disordered" evidence="4">
    <location>
        <begin position="355"/>
        <end position="469"/>
    </location>
</feature>
<dbReference type="SMART" id="SM01340">
    <property type="entry name" value="DNA_mis_repair"/>
    <property type="match status" value="1"/>
</dbReference>
<dbReference type="NCBIfam" id="TIGR00585">
    <property type="entry name" value="mutl"/>
    <property type="match status" value="1"/>
</dbReference>
<dbReference type="AlphaFoldDB" id="A0ABC9CKF8"/>
<feature type="region of interest" description="Disordered" evidence="4">
    <location>
        <begin position="606"/>
        <end position="635"/>
    </location>
</feature>
<sequence length="1009" mass="110234">MAGGGGGGGRGGSSPAIKPISKAVVHRICSGQVIFDLSSAVKELVENSLDAGATSVEVSLKAYGEEWFKVADNGCGISPANFQALALKHHTSKISDFSDLGSVVTFGFRGEALSSLCALGKLTVETRTKDEPVGTHLDFEHSGVVASERKTARQVGTTVTVQKLFSTLPVRSKEFSRNIRKEYGKVISLLNAYALIAKGVRLLCTNTVGKNSKMVVLRTQGSSSVKDNIITVFGLNTFKCLEPFSATISDDCQVEGFLSKPGPGTGRNSGDRQFFYVNGRPVDMPKVTKLVNELYRSSNAKQYPVAILDFRIPTTSYDVNVAPDKRKIFFSSESIILRSLRDAVENLYSPQQCSFSVNHVEDPEKEEDTVTDGHNEDTNLVEAEDVSSPDNSDDKEETDSEDQVSPENQKEPPSATKVAIDATSRDESPLSRGTAAQADRSSTWLPSFSYEQPKRSPKEGKGYASGSNHFRTGLAAKSTRSPTVQSSLKNFVSLNKRKHEDDCNLISEAPVLRRGTCLEEVRRTSLEANFVSPNRPNYTDDRSLISEAPVLRRGTSSEQMTRTNLEGNFVSPNKQKHEDNCSLISETPVLRRGACSEQVRRTSLDANSPAALSSSTSSIPEFNSPLETKSLKQQSPQTFVSVRADISPQHSKPPNTVIRGAEVSGSCDVHAMEPDVEEHHDRCISISSAPNKHSEVEHLNTLSDNPSPDAHGNDSGTAACSASVQYPIMQFTVAELRRRRKNGFMVLHANKANFLEKTTRCYKAATLDVYVPSGEEAKSNSLAAATNELDRLFSKDDFGEMEVVGQFNLGFIIGKLSQDLFIVDQHAADEKYNFEGLSQSTTLNIQPLLQPLRLDLSPEEEVIVSMNMNTIRKNGFVLEEDLHASPGNHYLLKAVPFSKNITFGVQDVKELISMLADSQGDCSIISSYKLDKTDSVCPSRVRAMLASRACRMSTMIGDPLTKAEMRKILKNLTGLRSPWNCPHGRPTMRHLVDLHAIKIKGSAGADGPF</sequence>
<feature type="compositionally biased region" description="Polar residues" evidence="4">
    <location>
        <begin position="619"/>
        <end position="635"/>
    </location>
</feature>
<dbReference type="CDD" id="cd16926">
    <property type="entry name" value="HATPase_MutL-MLH-PMS-like"/>
    <property type="match status" value="1"/>
</dbReference>
<reference evidence="7" key="1">
    <citation type="submission" date="2024-10" db="EMBL/GenBank/DDBJ databases">
        <authorList>
            <person name="Ryan C."/>
        </authorList>
    </citation>
    <scope>NUCLEOTIDE SEQUENCE [LARGE SCALE GENOMIC DNA]</scope>
</reference>
<dbReference type="InterPro" id="IPR042121">
    <property type="entry name" value="MutL_C_regsub"/>
</dbReference>
<dbReference type="GO" id="GO:0006974">
    <property type="term" value="P:DNA damage response"/>
    <property type="evidence" value="ECO:0007669"/>
    <property type="project" value="UniProtKB-KW"/>
</dbReference>
<dbReference type="InterPro" id="IPR014762">
    <property type="entry name" value="DNA_mismatch_repair_CS"/>
</dbReference>
<dbReference type="InterPro" id="IPR038973">
    <property type="entry name" value="MutL/Mlh/Pms-like"/>
</dbReference>
<dbReference type="CDD" id="cd03484">
    <property type="entry name" value="MutL_Trans_hPMS_2_like"/>
    <property type="match status" value="1"/>
</dbReference>
<dbReference type="PROSITE" id="PS00058">
    <property type="entry name" value="DNA_MISMATCH_REPAIR_1"/>
    <property type="match status" value="1"/>
</dbReference>
<dbReference type="Proteomes" id="UP001497457">
    <property type="component" value="Chromosome 3rd"/>
</dbReference>
<dbReference type="Pfam" id="PF01119">
    <property type="entry name" value="DNA_mis_repair"/>
    <property type="match status" value="1"/>
</dbReference>
<dbReference type="PANTHER" id="PTHR10073:SF52">
    <property type="entry name" value="MISMATCH REPAIR ENDONUCLEASE PMS2"/>
    <property type="match status" value="1"/>
</dbReference>
<evidence type="ECO:0000256" key="3">
    <source>
        <dbReference type="ARBA" id="ARBA00022763"/>
    </source>
</evidence>
<dbReference type="Pfam" id="PF08676">
    <property type="entry name" value="MutL_C"/>
    <property type="match status" value="1"/>
</dbReference>
<dbReference type="InterPro" id="IPR036890">
    <property type="entry name" value="HATPase_C_sf"/>
</dbReference>
<dbReference type="SUPFAM" id="SSF54211">
    <property type="entry name" value="Ribosomal protein S5 domain 2-like"/>
    <property type="match status" value="1"/>
</dbReference>
<dbReference type="FunFam" id="3.30.230.10:FF:000054">
    <property type="entry name" value="DNA mismatch repair protein PMS1"/>
    <property type="match status" value="1"/>
</dbReference>
<comment type="similarity">
    <text evidence="1">Belongs to the DNA mismatch repair MutL/HexB family.</text>
</comment>
<evidence type="ECO:0000256" key="1">
    <source>
        <dbReference type="ARBA" id="ARBA00006082"/>
    </source>
</evidence>
<dbReference type="Gene3D" id="3.30.1540.20">
    <property type="entry name" value="MutL, C-terminal domain, dimerisation subdomain"/>
    <property type="match status" value="1"/>
</dbReference>